<evidence type="ECO:0000256" key="3">
    <source>
        <dbReference type="ARBA" id="ARBA00012341"/>
    </source>
</evidence>
<dbReference type="GO" id="GO:0006144">
    <property type="term" value="P:purine nucleobase metabolic process"/>
    <property type="evidence" value="ECO:0007669"/>
    <property type="project" value="UniProtKB-KW"/>
</dbReference>
<evidence type="ECO:0000313" key="11">
    <source>
        <dbReference type="EMBL" id="CDR43568.1"/>
    </source>
</evidence>
<dbReference type="EC" id="4.3.2.3" evidence="3"/>
<comment type="pathway">
    <text evidence="1">Nitrogen metabolism; (S)-allantoin degradation.</text>
</comment>
<evidence type="ECO:0000256" key="6">
    <source>
        <dbReference type="ARBA" id="ARBA00023239"/>
    </source>
</evidence>
<reference evidence="13" key="2">
    <citation type="journal article" date="2017" name="Genome Announc.">
        <title>Genome sequences of Cyberlindnera fabianii 65, Pichia kudriavzevii 129, and Saccharomyces cerevisiae 131 isolated from fermented masau fruits in Zimbabwe.</title>
        <authorList>
            <person name="van Rijswijck I.M.H."/>
            <person name="Derks M.F.L."/>
            <person name="Abee T."/>
            <person name="de Ridder D."/>
            <person name="Smid E.J."/>
        </authorList>
    </citation>
    <scope>NUCLEOTIDE SEQUENCE [LARGE SCALE GENOMIC DNA]</scope>
    <source>
        <strain evidence="13">65</strain>
    </source>
</reference>
<dbReference type="PANTHER" id="PTHR21221:SF1">
    <property type="entry name" value="UREIDOGLYCOLATE LYASE"/>
    <property type="match status" value="1"/>
</dbReference>
<dbReference type="InterPro" id="IPR011051">
    <property type="entry name" value="RmlC_Cupin_sf"/>
</dbReference>
<keyword evidence="5" id="KW-0659">Purine metabolism</keyword>
<dbReference type="VEuPathDB" id="FungiDB:BON22_5335"/>
<reference evidence="11" key="1">
    <citation type="journal article" date="2014" name="Genome Announc.">
        <title>Genome sequence of the yeast Cyberlindnera fabianii (Hansenula fabianii).</title>
        <authorList>
            <person name="Freel K.C."/>
            <person name="Sarilar V."/>
            <person name="Neuveglise C."/>
            <person name="Devillers H."/>
            <person name="Friedrich A."/>
            <person name="Schacherer J."/>
        </authorList>
    </citation>
    <scope>NUCLEOTIDE SEQUENCE</scope>
    <source>
        <strain evidence="11">YJS4271</strain>
    </source>
</reference>
<evidence type="ECO:0000256" key="1">
    <source>
        <dbReference type="ARBA" id="ARBA00004780"/>
    </source>
</evidence>
<dbReference type="STRING" id="36022.A0A061B9I0"/>
<evidence type="ECO:0000256" key="8">
    <source>
        <dbReference type="ARBA" id="ARBA00047684"/>
    </source>
</evidence>
<evidence type="ECO:0000256" key="10">
    <source>
        <dbReference type="ARBA" id="ARBA00061337"/>
    </source>
</evidence>
<name>A0A061B9I0_CYBFA</name>
<comment type="function">
    <text evidence="9">Catalyzes the catabolism of the allantoin degradation intermediate (S)-ureidoglycolate, generating urea and glyoxylate. Involved in the utilization of allantoin as secondary nitrogen source when primary sources are limiting.</text>
</comment>
<evidence type="ECO:0000313" key="13">
    <source>
        <dbReference type="Proteomes" id="UP000189513"/>
    </source>
</evidence>
<dbReference type="AlphaFoldDB" id="A0A061B9I0"/>
<comment type="similarity">
    <text evidence="10">Belongs to the ureidoglycolate lyase family.</text>
</comment>
<keyword evidence="13" id="KW-1185">Reference proteome</keyword>
<dbReference type="GO" id="GO:0004848">
    <property type="term" value="F:ureidoglycolate hydrolase activity"/>
    <property type="evidence" value="ECO:0007669"/>
    <property type="project" value="InterPro"/>
</dbReference>
<evidence type="ECO:0000256" key="9">
    <source>
        <dbReference type="ARBA" id="ARBA00055977"/>
    </source>
</evidence>
<keyword evidence="6 12" id="KW-0456">Lyase</keyword>
<dbReference type="GO" id="GO:0050385">
    <property type="term" value="F:ureidoglycolate lyase activity"/>
    <property type="evidence" value="ECO:0007669"/>
    <property type="project" value="UniProtKB-EC"/>
</dbReference>
<accession>A0A061B9I0</accession>
<evidence type="ECO:0000256" key="2">
    <source>
        <dbReference type="ARBA" id="ARBA00011738"/>
    </source>
</evidence>
<dbReference type="SMR" id="A0A061B9I0"/>
<dbReference type="InterPro" id="IPR024060">
    <property type="entry name" value="Ureidoglycolate_lyase_dom_sf"/>
</dbReference>
<dbReference type="InterPro" id="IPR007247">
    <property type="entry name" value="Ureidogly_lyase"/>
</dbReference>
<comment type="subunit">
    <text evidence="2">Homodimer.</text>
</comment>
<dbReference type="GO" id="GO:0000256">
    <property type="term" value="P:allantoin catabolic process"/>
    <property type="evidence" value="ECO:0007669"/>
    <property type="project" value="InterPro"/>
</dbReference>
<dbReference type="Proteomes" id="UP000189513">
    <property type="component" value="Unassembled WGS sequence"/>
</dbReference>
<dbReference type="FunFam" id="2.60.120.480:FF:000003">
    <property type="entry name" value="Ureidoglycolate hydrolase"/>
    <property type="match status" value="1"/>
</dbReference>
<evidence type="ECO:0000313" key="12">
    <source>
        <dbReference type="EMBL" id="ONH64800.1"/>
    </source>
</evidence>
<organism evidence="11">
    <name type="scientific">Cyberlindnera fabianii</name>
    <name type="common">Yeast</name>
    <name type="synonym">Hansenula fabianii</name>
    <dbReference type="NCBI Taxonomy" id="36022"/>
    <lineage>
        <taxon>Eukaryota</taxon>
        <taxon>Fungi</taxon>
        <taxon>Dikarya</taxon>
        <taxon>Ascomycota</taxon>
        <taxon>Saccharomycotina</taxon>
        <taxon>Saccharomycetes</taxon>
        <taxon>Phaffomycetales</taxon>
        <taxon>Phaffomycetaceae</taxon>
        <taxon>Cyberlindnera</taxon>
    </lineage>
</organism>
<dbReference type="OrthoDB" id="10266039at2759"/>
<dbReference type="OMA" id="ECYFEPG"/>
<protein>
    <recommendedName>
        <fullName evidence="4">Ureidoglycolate lyase</fullName>
        <ecNumber evidence="3">4.3.2.3</ecNumber>
    </recommendedName>
    <alternativeName>
        <fullName evidence="7">Ureidoglycolatase</fullName>
    </alternativeName>
</protein>
<dbReference type="EMBL" id="MPUK01000017">
    <property type="protein sequence ID" value="ONH64800.1"/>
    <property type="molecule type" value="Genomic_DNA"/>
</dbReference>
<evidence type="ECO:0000256" key="7">
    <source>
        <dbReference type="ARBA" id="ARBA00030302"/>
    </source>
</evidence>
<gene>
    <name evidence="12" type="ORF">BON22_5335</name>
    <name evidence="11" type="ORF">CYFA0S_12e01948g</name>
</gene>
<evidence type="ECO:0000256" key="5">
    <source>
        <dbReference type="ARBA" id="ARBA00022631"/>
    </source>
</evidence>
<evidence type="ECO:0000256" key="4">
    <source>
        <dbReference type="ARBA" id="ARBA00019751"/>
    </source>
</evidence>
<dbReference type="CDD" id="cd20298">
    <property type="entry name" value="cupin_UAH"/>
    <property type="match status" value="1"/>
</dbReference>
<proteinExistence type="inferred from homology"/>
<dbReference type="PANTHER" id="PTHR21221">
    <property type="entry name" value="UREIDOGLYCOLATE HYDROLASE"/>
    <property type="match status" value="1"/>
</dbReference>
<dbReference type="Gene3D" id="2.60.120.480">
    <property type="entry name" value="Ureidoglycolate hydrolase"/>
    <property type="match status" value="1"/>
</dbReference>
<dbReference type="EMBL" id="LK052897">
    <property type="protein sequence ID" value="CDR43568.1"/>
    <property type="molecule type" value="Genomic_DNA"/>
</dbReference>
<dbReference type="Pfam" id="PF04115">
    <property type="entry name" value="Ureidogly_lyase"/>
    <property type="match status" value="1"/>
</dbReference>
<dbReference type="InterPro" id="IPR047233">
    <property type="entry name" value="UAH_cupin"/>
</dbReference>
<reference evidence="12" key="3">
    <citation type="submission" date="2017-01" db="EMBL/GenBank/DDBJ databases">
        <authorList>
            <person name="Mah S.A."/>
            <person name="Swanson W.J."/>
            <person name="Moy G.W."/>
            <person name="Vacquier V.D."/>
        </authorList>
    </citation>
    <scope>NUCLEOTIDE SEQUENCE [LARGE SCALE GENOMIC DNA]</scope>
    <source>
        <strain evidence="12">65</strain>
    </source>
</reference>
<dbReference type="SUPFAM" id="SSF51182">
    <property type="entry name" value="RmlC-like cupins"/>
    <property type="match status" value="1"/>
</dbReference>
<sequence>MPYLETYDVSSISSVICEPLTPEAFSPFGTIVSAPHQLKTQESISANYGTAIKLHKVSKIENNFHLASKKAIANWNIFRCSPPTHLMSKTDDNSVTYTAKVLERHPFSSQTFMPMGVDKSKWAYVVVCAQMDQQTRMPIPSTLKAFICKGDQAVTYAAGTWHAPMISLIDKLDFGVMIHENGIADEDCQECLFKPGFKVVIPSFAIPKELRNVQLGKVAKL</sequence>
<comment type="catalytic activity">
    <reaction evidence="8">
        <text>(S)-ureidoglycolate = urea + glyoxylate</text>
        <dbReference type="Rhea" id="RHEA:11304"/>
        <dbReference type="ChEBI" id="CHEBI:16199"/>
        <dbReference type="ChEBI" id="CHEBI:36655"/>
        <dbReference type="ChEBI" id="CHEBI:57296"/>
        <dbReference type="EC" id="4.3.2.3"/>
    </reaction>
</comment>